<dbReference type="AlphaFoldDB" id="A0A812U764"/>
<feature type="region of interest" description="Disordered" evidence="1">
    <location>
        <begin position="1"/>
        <end position="27"/>
    </location>
</feature>
<organism evidence="2 3">
    <name type="scientific">Symbiodinium pilosum</name>
    <name type="common">Dinoflagellate</name>
    <dbReference type="NCBI Taxonomy" id="2952"/>
    <lineage>
        <taxon>Eukaryota</taxon>
        <taxon>Sar</taxon>
        <taxon>Alveolata</taxon>
        <taxon>Dinophyceae</taxon>
        <taxon>Suessiales</taxon>
        <taxon>Symbiodiniaceae</taxon>
        <taxon>Symbiodinium</taxon>
    </lineage>
</organism>
<proteinExistence type="predicted"/>
<dbReference type="EMBL" id="CAJNIZ010035335">
    <property type="protein sequence ID" value="CAE7558826.1"/>
    <property type="molecule type" value="Genomic_DNA"/>
</dbReference>
<name>A0A812U764_SYMPI</name>
<evidence type="ECO:0000256" key="1">
    <source>
        <dbReference type="SAM" id="MobiDB-lite"/>
    </source>
</evidence>
<sequence>MAAANSEDQMVHSHSLDDETDTAMEPPLDEFDMWDHYQASTVSDCAKKREAVSQLQKSFLDQLHSEMDVNAAAAKALLHLKAKASLEESLRSMETSEGVDVSPACSWLDSPESSPMAEVREQHVKICDEDERTMERDMDEFDLMAQRSAAFDSLPEDRKRAISALQSAFLATPHAYEASSLMWIVGFCQVGLGFSRKL</sequence>
<dbReference type="Proteomes" id="UP000649617">
    <property type="component" value="Unassembled WGS sequence"/>
</dbReference>
<reference evidence="2" key="1">
    <citation type="submission" date="2021-02" db="EMBL/GenBank/DDBJ databases">
        <authorList>
            <person name="Dougan E. K."/>
            <person name="Rhodes N."/>
            <person name="Thang M."/>
            <person name="Chan C."/>
        </authorList>
    </citation>
    <scope>NUCLEOTIDE SEQUENCE</scope>
</reference>
<evidence type="ECO:0000313" key="3">
    <source>
        <dbReference type="Proteomes" id="UP000649617"/>
    </source>
</evidence>
<gene>
    <name evidence="2" type="ORF">SPIL2461_LOCUS14911</name>
</gene>
<feature type="compositionally biased region" description="Acidic residues" evidence="1">
    <location>
        <begin position="18"/>
        <end position="27"/>
    </location>
</feature>
<evidence type="ECO:0000313" key="2">
    <source>
        <dbReference type="EMBL" id="CAE7558826.1"/>
    </source>
</evidence>
<keyword evidence="3" id="KW-1185">Reference proteome</keyword>
<protein>
    <submittedName>
        <fullName evidence="2">Uncharacterized protein</fullName>
    </submittedName>
</protein>
<comment type="caution">
    <text evidence="2">The sequence shown here is derived from an EMBL/GenBank/DDBJ whole genome shotgun (WGS) entry which is preliminary data.</text>
</comment>
<accession>A0A812U764</accession>
<dbReference type="OrthoDB" id="414404at2759"/>